<dbReference type="Pfam" id="PF01636">
    <property type="entry name" value="APH"/>
    <property type="match status" value="1"/>
</dbReference>
<feature type="domain" description="Aminoglycoside phosphotransferase" evidence="2">
    <location>
        <begin position="232"/>
        <end position="433"/>
    </location>
</feature>
<name>A0ABP6M378_9MICC</name>
<dbReference type="Proteomes" id="UP001500236">
    <property type="component" value="Unassembled WGS sequence"/>
</dbReference>
<reference evidence="4" key="1">
    <citation type="journal article" date="2019" name="Int. J. Syst. Evol. Microbiol.">
        <title>The Global Catalogue of Microorganisms (GCM) 10K type strain sequencing project: providing services to taxonomists for standard genome sequencing and annotation.</title>
        <authorList>
            <consortium name="The Broad Institute Genomics Platform"/>
            <consortium name="The Broad Institute Genome Sequencing Center for Infectious Disease"/>
            <person name="Wu L."/>
            <person name="Ma J."/>
        </authorList>
    </citation>
    <scope>NUCLEOTIDE SEQUENCE [LARGE SCALE GENOMIC DNA]</scope>
    <source>
        <strain evidence="4">JCM 14309</strain>
    </source>
</reference>
<dbReference type="Gene3D" id="3.90.1200.10">
    <property type="match status" value="1"/>
</dbReference>
<feature type="region of interest" description="Disordered" evidence="1">
    <location>
        <begin position="1"/>
        <end position="48"/>
    </location>
</feature>
<evidence type="ECO:0000256" key="1">
    <source>
        <dbReference type="SAM" id="MobiDB-lite"/>
    </source>
</evidence>
<dbReference type="SUPFAM" id="SSF56112">
    <property type="entry name" value="Protein kinase-like (PK-like)"/>
    <property type="match status" value="1"/>
</dbReference>
<dbReference type="RefSeq" id="WP_344682617.1">
    <property type="nucleotide sequence ID" value="NZ_BAAAVT010000013.1"/>
</dbReference>
<sequence length="471" mass="51454">MSAARTTAEPAPEDAARPLQAARGAVSPEELETPMESPEIPAGAADPDEQLAQATYRTMPVPPVKIRAPQAHEADVAVAEIAQLDQVAQLLDDAALSSWLGMPVRGRHLRVKPERSVVLAWERTDVDLTGGEPVDVDAEGPAHHGWTVISRDQDKYAKSLARAERVDQRLTVHQDEPVYRVSGSLWSDPALARELLEARQALAETAGAELPWRVLRYNPRRRVVAAVELDGGPHVVRVTAEPAAAQLETADRWRRLGVPLEPVRPLGDRGTALLTPWWGQGDLLEHPVEFAAETAGTIVAELHVRSGELGEAPDRVLDPDVAEAVHSIGLIAPWLGQRADMLAEMVSPLVEEAESAELVELHGDLSPDQVLVSGEDGSRVRIIDLDRAGQGPAMRDVGSWVASCRAADHVELAEAFLRGYREITPIDEESLAAWEAYAHLRAALDPFRRREENWPQKASRRISMAERSIHG</sequence>
<protein>
    <recommendedName>
        <fullName evidence="2">Aminoglycoside phosphotransferase domain-containing protein</fullName>
    </recommendedName>
</protein>
<gene>
    <name evidence="3" type="ORF">GCM10010529_21080</name>
</gene>
<evidence type="ECO:0000313" key="3">
    <source>
        <dbReference type="EMBL" id="GAA3068219.1"/>
    </source>
</evidence>
<keyword evidence="4" id="KW-1185">Reference proteome</keyword>
<dbReference type="EMBL" id="BAAAVT010000013">
    <property type="protein sequence ID" value="GAA3068219.1"/>
    <property type="molecule type" value="Genomic_DNA"/>
</dbReference>
<accession>A0ABP6M378</accession>
<dbReference type="InterPro" id="IPR011009">
    <property type="entry name" value="Kinase-like_dom_sf"/>
</dbReference>
<organism evidence="3 4">
    <name type="scientific">Nesterenkonia aethiopica</name>
    <dbReference type="NCBI Taxonomy" id="269144"/>
    <lineage>
        <taxon>Bacteria</taxon>
        <taxon>Bacillati</taxon>
        <taxon>Actinomycetota</taxon>
        <taxon>Actinomycetes</taxon>
        <taxon>Micrococcales</taxon>
        <taxon>Micrococcaceae</taxon>
        <taxon>Nesterenkonia</taxon>
    </lineage>
</organism>
<evidence type="ECO:0000313" key="4">
    <source>
        <dbReference type="Proteomes" id="UP001500236"/>
    </source>
</evidence>
<dbReference type="InterPro" id="IPR002575">
    <property type="entry name" value="Aminoglycoside_PTrfase"/>
</dbReference>
<evidence type="ECO:0000259" key="2">
    <source>
        <dbReference type="Pfam" id="PF01636"/>
    </source>
</evidence>
<proteinExistence type="predicted"/>
<comment type="caution">
    <text evidence="3">The sequence shown here is derived from an EMBL/GenBank/DDBJ whole genome shotgun (WGS) entry which is preliminary data.</text>
</comment>